<feature type="non-terminal residue" evidence="1">
    <location>
        <position position="1"/>
    </location>
</feature>
<name>A0A835ICE7_9MAGN</name>
<dbReference type="EMBL" id="JADFTS010000003">
    <property type="protein sequence ID" value="KAF9615435.1"/>
    <property type="molecule type" value="Genomic_DNA"/>
</dbReference>
<gene>
    <name evidence="1" type="ORF">IFM89_023541</name>
</gene>
<dbReference type="AlphaFoldDB" id="A0A835ICE7"/>
<keyword evidence="2" id="KW-1185">Reference proteome</keyword>
<dbReference type="Proteomes" id="UP000631114">
    <property type="component" value="Unassembled WGS sequence"/>
</dbReference>
<comment type="caution">
    <text evidence="1">The sequence shown here is derived from an EMBL/GenBank/DDBJ whole genome shotgun (WGS) entry which is preliminary data.</text>
</comment>
<evidence type="ECO:0000313" key="2">
    <source>
        <dbReference type="Proteomes" id="UP000631114"/>
    </source>
</evidence>
<accession>A0A835ICE7</accession>
<organism evidence="1 2">
    <name type="scientific">Coptis chinensis</name>
    <dbReference type="NCBI Taxonomy" id="261450"/>
    <lineage>
        <taxon>Eukaryota</taxon>
        <taxon>Viridiplantae</taxon>
        <taxon>Streptophyta</taxon>
        <taxon>Embryophyta</taxon>
        <taxon>Tracheophyta</taxon>
        <taxon>Spermatophyta</taxon>
        <taxon>Magnoliopsida</taxon>
        <taxon>Ranunculales</taxon>
        <taxon>Ranunculaceae</taxon>
        <taxon>Coptidoideae</taxon>
        <taxon>Coptis</taxon>
    </lineage>
</organism>
<evidence type="ECO:0000313" key="1">
    <source>
        <dbReference type="EMBL" id="KAF9615435.1"/>
    </source>
</evidence>
<reference evidence="1 2" key="1">
    <citation type="submission" date="2020-10" db="EMBL/GenBank/DDBJ databases">
        <title>The Coptis chinensis genome and diversification of protoberbering-type alkaloids.</title>
        <authorList>
            <person name="Wang B."/>
            <person name="Shu S."/>
            <person name="Song C."/>
            <person name="Liu Y."/>
        </authorList>
    </citation>
    <scope>NUCLEOTIDE SEQUENCE [LARGE SCALE GENOMIC DNA]</scope>
    <source>
        <strain evidence="1">HL-2020</strain>
        <tissue evidence="1">Leaf</tissue>
    </source>
</reference>
<protein>
    <submittedName>
        <fullName evidence="1">Uncharacterized protein</fullName>
    </submittedName>
</protein>
<proteinExistence type="predicted"/>
<sequence>MMVGYFHFFELIMAEWYSMMFEGNHSLSTLFLVLIVIQSISWITTIEVINISDVPPLII</sequence>